<evidence type="ECO:0000313" key="2">
    <source>
        <dbReference type="Proteomes" id="UP000019439"/>
    </source>
</evidence>
<sequence length="285" mass="32621">MSKLTNCHQFITFDPNYIRHAPSRLEILSQTAPELGSQQAAERENQQRIALLQKFGKLRPVSLALAKKLKGCRNETPCESVACPHCKRERDLLQWEIWRTLMATPPGYVVIMLVFNQRTPMLRPWSNMRQASKQINKFKPRIGRALNRLNCSEPVMGTFSLLHHRFPSGEYEAFWLPVLCLLLPNDQALLQGLKKHMERGEGQYISPSVINSPMSKVMLKDPIKQFKRVFDPMWHQVTCTLNDESDRLIKAIPEPLTGSELVRSLLILDKLGSATITFNYGGQVK</sequence>
<proteinExistence type="predicted"/>
<organism evidence="1 2">
    <name type="scientific">Yersinia similis</name>
    <dbReference type="NCBI Taxonomy" id="367190"/>
    <lineage>
        <taxon>Bacteria</taxon>
        <taxon>Pseudomonadati</taxon>
        <taxon>Pseudomonadota</taxon>
        <taxon>Gammaproteobacteria</taxon>
        <taxon>Enterobacterales</taxon>
        <taxon>Yersiniaceae</taxon>
        <taxon>Yersinia</taxon>
    </lineage>
</organism>
<name>A0ABN4CQQ8_9GAMM</name>
<accession>A0ABN4CQQ8</accession>
<dbReference type="Proteomes" id="UP000019439">
    <property type="component" value="Chromosome"/>
</dbReference>
<protein>
    <recommendedName>
        <fullName evidence="3">Transposase</fullName>
    </recommendedName>
</protein>
<dbReference type="RefSeq" id="WP_025383767.1">
    <property type="nucleotide sequence ID" value="NZ_CGBP01000011.1"/>
</dbReference>
<dbReference type="GeneID" id="96665488"/>
<gene>
    <name evidence="1" type="ORF">BF17_18995</name>
</gene>
<dbReference type="EMBL" id="CP007230">
    <property type="protein sequence ID" value="AHK21120.1"/>
    <property type="molecule type" value="Genomic_DNA"/>
</dbReference>
<reference evidence="1 2" key="1">
    <citation type="journal article" date="2014" name="Genome Announc.">
        <title>Genome Sequence of Yersinia similis Y228T, a Member of the Yersinia pseudotuberculosis Complex.</title>
        <authorList>
            <person name="Sprague L.D."/>
            <person name="Neubauer H."/>
        </authorList>
    </citation>
    <scope>NUCLEOTIDE SEQUENCE [LARGE SCALE GENOMIC DNA]</scope>
    <source>
        <strain evidence="1 2">228</strain>
    </source>
</reference>
<evidence type="ECO:0000313" key="1">
    <source>
        <dbReference type="EMBL" id="AHK21120.1"/>
    </source>
</evidence>
<evidence type="ECO:0008006" key="3">
    <source>
        <dbReference type="Google" id="ProtNLM"/>
    </source>
</evidence>
<keyword evidence="2" id="KW-1185">Reference proteome</keyword>